<evidence type="ECO:0000313" key="3">
    <source>
        <dbReference type="EMBL" id="TYC47446.1"/>
    </source>
</evidence>
<keyword evidence="3" id="KW-0808">Transferase</keyword>
<dbReference type="InterPro" id="IPR003356">
    <property type="entry name" value="DNA_methylase_A-5"/>
</dbReference>
<protein>
    <submittedName>
        <fullName evidence="3">Class I SAM-dependent methyltransferase</fullName>
    </submittedName>
</protein>
<dbReference type="OrthoDB" id="9788159at2"/>
<dbReference type="Pfam" id="PF21106">
    <property type="entry name" value="YtxK_like"/>
    <property type="match status" value="1"/>
</dbReference>
<gene>
    <name evidence="3" type="ORF">ESZ47_04720</name>
</gene>
<dbReference type="GO" id="GO:0003677">
    <property type="term" value="F:DNA binding"/>
    <property type="evidence" value="ECO:0007669"/>
    <property type="project" value="InterPro"/>
</dbReference>
<dbReference type="GO" id="GO:0008170">
    <property type="term" value="F:N-methyltransferase activity"/>
    <property type="evidence" value="ECO:0007669"/>
    <property type="project" value="InterPro"/>
</dbReference>
<dbReference type="PANTHER" id="PTHR41313">
    <property type="entry name" value="ADENINE-SPECIFIC METHYLTRANSFERASE"/>
    <property type="match status" value="1"/>
</dbReference>
<evidence type="ECO:0000259" key="1">
    <source>
        <dbReference type="Pfam" id="PF02384"/>
    </source>
</evidence>
<feature type="domain" description="DNA methylase adenine-specific" evidence="1">
    <location>
        <begin position="99"/>
        <end position="299"/>
    </location>
</feature>
<dbReference type="GO" id="GO:0032259">
    <property type="term" value="P:methylation"/>
    <property type="evidence" value="ECO:0007669"/>
    <property type="project" value="UniProtKB-KW"/>
</dbReference>
<comment type="caution">
    <text evidence="3">The sequence shown here is derived from an EMBL/GenBank/DDBJ whole genome shotgun (WGS) entry which is preliminary data.</text>
</comment>
<reference evidence="3 4" key="1">
    <citation type="submission" date="2019-01" db="EMBL/GenBank/DDBJ databases">
        <title>Leuconostoc litchii sp. nov., a novel lactic acid bacterium isolated from lychee.</title>
        <authorList>
            <person name="Wang L.-T."/>
        </authorList>
    </citation>
    <scope>NUCLEOTIDE SEQUENCE [LARGE SCALE GENOMIC DNA]</scope>
    <source>
        <strain evidence="3 4">MB7</strain>
    </source>
</reference>
<proteinExistence type="predicted"/>
<dbReference type="Gene3D" id="1.10.150.470">
    <property type="match status" value="1"/>
</dbReference>
<dbReference type="InterPro" id="IPR048375">
    <property type="entry name" value="YtxK-like_N"/>
</dbReference>
<dbReference type="Gene3D" id="3.40.50.150">
    <property type="entry name" value="Vaccinia Virus protein VP39"/>
    <property type="match status" value="1"/>
</dbReference>
<keyword evidence="4" id="KW-1185">Reference proteome</keyword>
<evidence type="ECO:0000313" key="4">
    <source>
        <dbReference type="Proteomes" id="UP000442244"/>
    </source>
</evidence>
<keyword evidence="3" id="KW-0489">Methyltransferase</keyword>
<dbReference type="RefSeq" id="WP_148605218.1">
    <property type="nucleotide sequence ID" value="NZ_BSUV01000001.1"/>
</dbReference>
<dbReference type="InterPro" id="IPR052933">
    <property type="entry name" value="DNA_Protect_Modify"/>
</dbReference>
<feature type="domain" description="YtxK-like N-terminal helical" evidence="2">
    <location>
        <begin position="10"/>
        <end position="86"/>
    </location>
</feature>
<sequence length="329" mass="36839">MTQEKIAQYYDALISATSALAKDANISFTDALIEVIEDINSQHVHRELDKPSIDITKEIQSVVDLDWSSSSSSDKRKVLQLAILKANREDKTPINYQITPDGIGYLMADFISQTASLQNDDMIIDMTIGSGNLLWTIDEMIDVQLKRIGIDNDETQLAIVAAADEFINNDETTLYQEDVVGIKDGPKAKAVIADLPIGYYPLQPDDSFTTKNNEDKSFVHHLMIEKALDFVANDGWVYLLVPANVLNGPEAKQLLKFVTSQAQLKAFLQLPNNFFKDSSSAKAILVLKKQANKNKEVLMGQYPSLKDIKALQVFLQEIKAWVKLEKEQE</sequence>
<dbReference type="Pfam" id="PF02384">
    <property type="entry name" value="N6_Mtase"/>
    <property type="match status" value="1"/>
</dbReference>
<dbReference type="AlphaFoldDB" id="A0A6P2CNK6"/>
<accession>A0A6P2CNK6</accession>
<name>A0A6P2CNK6_9LACO</name>
<dbReference type="Proteomes" id="UP000442244">
    <property type="component" value="Unassembled WGS sequence"/>
</dbReference>
<evidence type="ECO:0000259" key="2">
    <source>
        <dbReference type="Pfam" id="PF21106"/>
    </source>
</evidence>
<organism evidence="3 4">
    <name type="scientific">Leuconostoc litchii</name>
    <dbReference type="NCBI Taxonomy" id="1981069"/>
    <lineage>
        <taxon>Bacteria</taxon>
        <taxon>Bacillati</taxon>
        <taxon>Bacillota</taxon>
        <taxon>Bacilli</taxon>
        <taxon>Lactobacillales</taxon>
        <taxon>Lactobacillaceae</taxon>
        <taxon>Leuconostoc</taxon>
    </lineage>
</organism>
<dbReference type="SUPFAM" id="SSF53335">
    <property type="entry name" value="S-adenosyl-L-methionine-dependent methyltransferases"/>
    <property type="match status" value="1"/>
</dbReference>
<dbReference type="InterPro" id="IPR029063">
    <property type="entry name" value="SAM-dependent_MTases_sf"/>
</dbReference>
<dbReference type="EMBL" id="SDGY01000001">
    <property type="protein sequence ID" value="TYC47446.1"/>
    <property type="molecule type" value="Genomic_DNA"/>
</dbReference>
<dbReference type="PANTHER" id="PTHR41313:SF1">
    <property type="entry name" value="DNA METHYLASE ADENINE-SPECIFIC DOMAIN-CONTAINING PROTEIN"/>
    <property type="match status" value="1"/>
</dbReference>